<sequence length="59" mass="6451">MPVTFTPFAAEISADELLTNTASFLSIPYQLITLKIMLASSICFRLSPSLNFASLLWPG</sequence>
<dbReference type="AlphaFoldDB" id="A0A0T7FZ77"/>
<protein>
    <submittedName>
        <fullName evidence="1">Uncharacterized protein</fullName>
    </submittedName>
</protein>
<dbReference type="EMBL" id="CCRH01000020">
    <property type="protein sequence ID" value="CDZ40294.1"/>
    <property type="molecule type" value="Genomic_DNA"/>
</dbReference>
<organism evidence="1 2">
    <name type="scientific">Neorhizobium galegae bv. officinalis</name>
    <dbReference type="NCBI Taxonomy" id="323656"/>
    <lineage>
        <taxon>Bacteria</taxon>
        <taxon>Pseudomonadati</taxon>
        <taxon>Pseudomonadota</taxon>
        <taxon>Alphaproteobacteria</taxon>
        <taxon>Hyphomicrobiales</taxon>
        <taxon>Rhizobiaceae</taxon>
        <taxon>Rhizobium/Agrobacterium group</taxon>
        <taxon>Neorhizobium</taxon>
    </lineage>
</organism>
<accession>A0A0T7FZ77</accession>
<evidence type="ECO:0000313" key="1">
    <source>
        <dbReference type="EMBL" id="CDZ40294.1"/>
    </source>
</evidence>
<name>A0A0T7FZ77_NEOGA</name>
<proteinExistence type="predicted"/>
<dbReference type="Proteomes" id="UP000046176">
    <property type="component" value="Unassembled WGS sequence"/>
</dbReference>
<reference evidence="1 2" key="1">
    <citation type="submission" date="2014-08" db="EMBL/GenBank/DDBJ databases">
        <authorList>
            <person name="Chen Y.-H."/>
        </authorList>
    </citation>
    <scope>NUCLEOTIDE SEQUENCE [LARGE SCALE GENOMIC DNA]</scope>
</reference>
<gene>
    <name evidence="1" type="ORF">NGAL_HAMBI1145_53220</name>
</gene>
<evidence type="ECO:0000313" key="2">
    <source>
        <dbReference type="Proteomes" id="UP000046176"/>
    </source>
</evidence>